<comment type="similarity">
    <text evidence="1">Belongs to the DegT/DnrJ/EryC1 family.</text>
</comment>
<dbReference type="InterPro" id="IPR000653">
    <property type="entry name" value="DegT/StrS_aminotransferase"/>
</dbReference>
<dbReference type="InterPro" id="IPR015422">
    <property type="entry name" value="PyrdxlP-dep_Trfase_small"/>
</dbReference>
<dbReference type="Gene3D" id="3.90.1150.10">
    <property type="entry name" value="Aspartate Aminotransferase, domain 1"/>
    <property type="match status" value="1"/>
</dbReference>
<dbReference type="Pfam" id="PF01041">
    <property type="entry name" value="DegT_DnrJ_EryC1"/>
    <property type="match status" value="2"/>
</dbReference>
<dbReference type="Gene3D" id="3.40.640.10">
    <property type="entry name" value="Type I PLP-dependent aspartate aminotransferase-like (Major domain)"/>
    <property type="match status" value="1"/>
</dbReference>
<name>A0ABV4XSG8_9CYAN</name>
<organism evidence="2 3">
    <name type="scientific">Floridaenema flaviceps BLCC-F50</name>
    <dbReference type="NCBI Taxonomy" id="3153642"/>
    <lineage>
        <taxon>Bacteria</taxon>
        <taxon>Bacillati</taxon>
        <taxon>Cyanobacteriota</taxon>
        <taxon>Cyanophyceae</taxon>
        <taxon>Oscillatoriophycideae</taxon>
        <taxon>Aerosakkonematales</taxon>
        <taxon>Aerosakkonemataceae</taxon>
        <taxon>Floridanema</taxon>
        <taxon>Floridanema flaviceps</taxon>
    </lineage>
</organism>
<dbReference type="InterPro" id="IPR015421">
    <property type="entry name" value="PyrdxlP-dep_Trfase_major"/>
</dbReference>
<protein>
    <submittedName>
        <fullName evidence="2">DegT/DnrJ/EryC1/StrS family aminotransferase</fullName>
    </submittedName>
</protein>
<gene>
    <name evidence="2" type="ORF">ACE1CI_17265</name>
</gene>
<dbReference type="Proteomes" id="UP001576784">
    <property type="component" value="Unassembled WGS sequence"/>
</dbReference>
<keyword evidence="2" id="KW-0032">Aminotransferase</keyword>
<evidence type="ECO:0000313" key="3">
    <source>
        <dbReference type="Proteomes" id="UP001576784"/>
    </source>
</evidence>
<dbReference type="GO" id="GO:0008483">
    <property type="term" value="F:transaminase activity"/>
    <property type="evidence" value="ECO:0007669"/>
    <property type="project" value="UniProtKB-KW"/>
</dbReference>
<accession>A0ABV4XSG8</accession>
<proteinExistence type="inferred from homology"/>
<keyword evidence="2" id="KW-0808">Transferase</keyword>
<reference evidence="2 3" key="1">
    <citation type="submission" date="2024-09" db="EMBL/GenBank/DDBJ databases">
        <title>Floridaenema gen nov. (Aerosakkonemataceae, Aerosakkonematales ord. nov., Cyanobacteria) from benthic tropical and subtropical fresh waters, with the description of four new species.</title>
        <authorList>
            <person name="Moretto J.A."/>
            <person name="Berthold D.E."/>
            <person name="Lefler F.W."/>
            <person name="Huang I.-S."/>
            <person name="Laughinghouse H. IV."/>
        </authorList>
    </citation>
    <scope>NUCLEOTIDE SEQUENCE [LARGE SCALE GENOMIC DNA]</scope>
    <source>
        <strain evidence="2 3">BLCC-F50</strain>
    </source>
</reference>
<evidence type="ECO:0000313" key="2">
    <source>
        <dbReference type="EMBL" id="MFB2894660.1"/>
    </source>
</evidence>
<dbReference type="SUPFAM" id="SSF53383">
    <property type="entry name" value="PLP-dependent transferases"/>
    <property type="match status" value="1"/>
</dbReference>
<comment type="caution">
    <text evidence="2">The sequence shown here is derived from an EMBL/GenBank/DDBJ whole genome shotgun (WGS) entry which is preliminary data.</text>
</comment>
<keyword evidence="1" id="KW-0663">Pyridoxal phosphate</keyword>
<dbReference type="PANTHER" id="PTHR30244">
    <property type="entry name" value="TRANSAMINASE"/>
    <property type="match status" value="1"/>
</dbReference>
<evidence type="ECO:0000256" key="1">
    <source>
        <dbReference type="RuleBase" id="RU004508"/>
    </source>
</evidence>
<sequence>EIVKNHGLIPVPVDINLDTLAPDIELLGSLISQKSRVFVVAHLFGSTIDLEPIVEICQKHQIILVEDCAQAFCGTNYYGASSADVSLFSFGPIKSCTALGGAIACIQDSTIAEKMVTLAAEYPSRSEFWFCQRVLKYWGLKLLSIPQVYVFLIWFMKLLGFDIDVTINSLTRGFASGDLFTKIRYRPPLRMLQLLWRRLNNLDNSYFQKREDKARLLISHLAPEIVYPGSKTAFHSFWVFPILVDNPDSLMIKLRAEGFDATRGNTSLTHFSIFPETELSKVKNLFTAKQLSEQILYLPVYANMPDSDIIRLAELINQYKQEHECYK</sequence>
<dbReference type="InterPro" id="IPR015424">
    <property type="entry name" value="PyrdxlP-dep_Trfase"/>
</dbReference>
<keyword evidence="3" id="KW-1185">Reference proteome</keyword>
<dbReference type="EMBL" id="JBHFNR010000122">
    <property type="protein sequence ID" value="MFB2894660.1"/>
    <property type="molecule type" value="Genomic_DNA"/>
</dbReference>
<dbReference type="PANTHER" id="PTHR30244:SF34">
    <property type="entry name" value="DTDP-4-AMINO-4,6-DIDEOXYGALACTOSE TRANSAMINASE"/>
    <property type="match status" value="1"/>
</dbReference>
<dbReference type="RefSeq" id="WP_413264307.1">
    <property type="nucleotide sequence ID" value="NZ_JBHFNR010000122.1"/>
</dbReference>
<feature type="non-terminal residue" evidence="2">
    <location>
        <position position="1"/>
    </location>
</feature>